<dbReference type="Gene3D" id="1.10.533.10">
    <property type="entry name" value="Death Domain, Fas"/>
    <property type="match status" value="1"/>
</dbReference>
<dbReference type="GO" id="GO:0005886">
    <property type="term" value="C:plasma membrane"/>
    <property type="evidence" value="ECO:0007669"/>
    <property type="project" value="TreeGrafter"/>
</dbReference>
<evidence type="ECO:0000313" key="1">
    <source>
        <dbReference type="EMBL" id="RMC11673.1"/>
    </source>
</evidence>
<keyword evidence="2" id="KW-1185">Reference proteome</keyword>
<dbReference type="CDD" id="cd01671">
    <property type="entry name" value="CARD"/>
    <property type="match status" value="1"/>
</dbReference>
<dbReference type="Proteomes" id="UP000269221">
    <property type="component" value="Unassembled WGS sequence"/>
</dbReference>
<gene>
    <name evidence="1" type="ORF">DUI87_11795</name>
</gene>
<dbReference type="PANTHER" id="PTHR46360:SF1">
    <property type="entry name" value="DISKS LARGE HOMOLOG 5"/>
    <property type="match status" value="1"/>
</dbReference>
<reference evidence="1 2" key="1">
    <citation type="submission" date="2018-07" db="EMBL/GenBank/DDBJ databases">
        <title>A high quality draft genome assembly of the barn swallow (H. rustica rustica).</title>
        <authorList>
            <person name="Formenti G."/>
            <person name="Chiara M."/>
            <person name="Poveda L."/>
            <person name="Francoijs K.-J."/>
            <person name="Bonisoli-Alquati A."/>
            <person name="Canova L."/>
            <person name="Gianfranceschi L."/>
            <person name="Horner D.S."/>
            <person name="Saino N."/>
        </authorList>
    </citation>
    <scope>NUCLEOTIDE SEQUENCE [LARGE SCALE GENOMIC DNA]</scope>
    <source>
        <strain evidence="1">Chelidonia</strain>
        <tissue evidence="1">Blood</tissue>
    </source>
</reference>
<dbReference type="EMBL" id="QRBI01000108">
    <property type="protein sequence ID" value="RMC11673.1"/>
    <property type="molecule type" value="Genomic_DNA"/>
</dbReference>
<protein>
    <recommendedName>
        <fullName evidence="3">CARD domain-containing protein</fullName>
    </recommendedName>
</protein>
<dbReference type="InterPro" id="IPR053004">
    <property type="entry name" value="MAGUK_Signaling_Regulators"/>
</dbReference>
<proteinExistence type="predicted"/>
<dbReference type="OrthoDB" id="8898291at2759"/>
<dbReference type="STRING" id="333673.A0A3M0KEQ3"/>
<dbReference type="GO" id="GO:0035331">
    <property type="term" value="P:negative regulation of hippo signaling"/>
    <property type="evidence" value="ECO:0007669"/>
    <property type="project" value="TreeGrafter"/>
</dbReference>
<name>A0A3M0KEQ3_HIRRU</name>
<dbReference type="PANTHER" id="PTHR46360">
    <property type="entry name" value="DISKS LARGE HOMOLOG 5"/>
    <property type="match status" value="1"/>
</dbReference>
<comment type="caution">
    <text evidence="1">The sequence shown here is derived from an EMBL/GenBank/DDBJ whole genome shotgun (WGS) entry which is preliminary data.</text>
</comment>
<accession>A0A3M0KEQ3</accession>
<dbReference type="SUPFAM" id="SSF47986">
    <property type="entry name" value="DEATH domain"/>
    <property type="match status" value="1"/>
</dbReference>
<dbReference type="InterPro" id="IPR011029">
    <property type="entry name" value="DEATH-like_dom_sf"/>
</dbReference>
<dbReference type="AlphaFoldDB" id="A0A3M0KEQ3"/>
<sequence>MEPKHKELLAQCRQSLAQAMTEVDKVVELLEAAGALGPRDLRDLEAAGGGKAELLIALLLGKERDHFQDLRVALEKTQPHLLSILYLNGVAGTPAAAETAALKFPIQNSSRLKDIKPTIANFLSAAKCRVVSVVLILSLSFGARDFLCTSDEQKVQNGGKIVLQLERFETEKGGVDPEGQK</sequence>
<evidence type="ECO:0000313" key="2">
    <source>
        <dbReference type="Proteomes" id="UP000269221"/>
    </source>
</evidence>
<organism evidence="1 2">
    <name type="scientific">Hirundo rustica rustica</name>
    <dbReference type="NCBI Taxonomy" id="333673"/>
    <lineage>
        <taxon>Eukaryota</taxon>
        <taxon>Metazoa</taxon>
        <taxon>Chordata</taxon>
        <taxon>Craniata</taxon>
        <taxon>Vertebrata</taxon>
        <taxon>Euteleostomi</taxon>
        <taxon>Archelosauria</taxon>
        <taxon>Archosauria</taxon>
        <taxon>Dinosauria</taxon>
        <taxon>Saurischia</taxon>
        <taxon>Theropoda</taxon>
        <taxon>Coelurosauria</taxon>
        <taxon>Aves</taxon>
        <taxon>Neognathae</taxon>
        <taxon>Neoaves</taxon>
        <taxon>Telluraves</taxon>
        <taxon>Australaves</taxon>
        <taxon>Passeriformes</taxon>
        <taxon>Sylvioidea</taxon>
        <taxon>Hirundinidae</taxon>
        <taxon>Hirundo</taxon>
    </lineage>
</organism>
<evidence type="ECO:0008006" key="3">
    <source>
        <dbReference type="Google" id="ProtNLM"/>
    </source>
</evidence>